<comment type="subcellular location">
    <subcellularLocation>
        <location evidence="1">Membrane</location>
        <topology evidence="1">Multi-pass membrane protein</topology>
    </subcellularLocation>
</comment>
<evidence type="ECO:0000256" key="4">
    <source>
        <dbReference type="ARBA" id="ARBA00023136"/>
    </source>
</evidence>
<accession>A0A1I8AI30</accession>
<sequence length="379" mass="42677">MDANYPENRSPENLKRPVEVDMLEGSCAYRRFFNSSFRPLLDYFSLPPYISGKKDPDDFYPRCECSSRGRGQHCKPSKAVNQDKKLLETGDELFDITGLESVRYLLSTHGLYPLRYGGFSFGANVSYVPEGYGVHKKEFARLLAVRHVSKVWYDNYAYHSPSIFLNALNNEVLRSALRARLNGSGNPGSFGITVVNHPFEDTEQMITPEKILQGNDILIVVFLVVALAFVPSSFVFGIVHERSTLSTHLEYLAGMPGPLYWVSNFLWHLLNYGLPALMSIVIIRLFDIPMYVASENFLGIVLLILLYGWACTPLVHLLSAFFDDASTAFLAVLALGDPEKVTSIFKFPFINSNLIVLAAEGLLAFVLVIAFDVLRHRRR</sequence>
<proteinExistence type="predicted"/>
<evidence type="ECO:0000256" key="1">
    <source>
        <dbReference type="ARBA" id="ARBA00004141"/>
    </source>
</evidence>
<dbReference type="Pfam" id="PF12698">
    <property type="entry name" value="ABC2_membrane_3"/>
    <property type="match status" value="1"/>
</dbReference>
<feature type="transmembrane region" description="Helical" evidence="5">
    <location>
        <begin position="354"/>
        <end position="374"/>
    </location>
</feature>
<evidence type="ECO:0000313" key="8">
    <source>
        <dbReference type="WBParaSite" id="L893_g5972.t1"/>
    </source>
</evidence>
<name>A0A1I8AI30_9BILA</name>
<evidence type="ECO:0000256" key="2">
    <source>
        <dbReference type="ARBA" id="ARBA00022692"/>
    </source>
</evidence>
<evidence type="ECO:0000256" key="3">
    <source>
        <dbReference type="ARBA" id="ARBA00022989"/>
    </source>
</evidence>
<dbReference type="InterPro" id="IPR026082">
    <property type="entry name" value="ABCA"/>
</dbReference>
<feature type="transmembrane region" description="Helical" evidence="5">
    <location>
        <begin position="217"/>
        <end position="239"/>
    </location>
</feature>
<dbReference type="GO" id="GO:0016020">
    <property type="term" value="C:membrane"/>
    <property type="evidence" value="ECO:0007669"/>
    <property type="project" value="UniProtKB-SubCell"/>
</dbReference>
<dbReference type="WBParaSite" id="L893_g5972.t1">
    <property type="protein sequence ID" value="L893_g5972.t1"/>
    <property type="gene ID" value="L893_g5972"/>
</dbReference>
<reference evidence="8" key="1">
    <citation type="submission" date="2016-11" db="UniProtKB">
        <authorList>
            <consortium name="WormBaseParasite"/>
        </authorList>
    </citation>
    <scope>IDENTIFICATION</scope>
</reference>
<dbReference type="GO" id="GO:0140359">
    <property type="term" value="F:ABC-type transporter activity"/>
    <property type="evidence" value="ECO:0007669"/>
    <property type="project" value="InterPro"/>
</dbReference>
<keyword evidence="4 5" id="KW-0472">Membrane</keyword>
<dbReference type="PANTHER" id="PTHR19229:SF250">
    <property type="entry name" value="ABC TRANSPORTER DOMAIN-CONTAINING PROTEIN-RELATED"/>
    <property type="match status" value="1"/>
</dbReference>
<dbReference type="PANTHER" id="PTHR19229">
    <property type="entry name" value="ATP-BINDING CASSETTE TRANSPORTER SUBFAMILY A ABCA"/>
    <property type="match status" value="1"/>
</dbReference>
<protein>
    <submittedName>
        <fullName evidence="8">Transmembrane protein</fullName>
    </submittedName>
</protein>
<evidence type="ECO:0000256" key="5">
    <source>
        <dbReference type="SAM" id="Phobius"/>
    </source>
</evidence>
<dbReference type="GO" id="GO:0005319">
    <property type="term" value="F:lipid transporter activity"/>
    <property type="evidence" value="ECO:0007669"/>
    <property type="project" value="TreeGrafter"/>
</dbReference>
<dbReference type="Proteomes" id="UP000095287">
    <property type="component" value="Unplaced"/>
</dbReference>
<feature type="transmembrane region" description="Helical" evidence="5">
    <location>
        <begin position="259"/>
        <end position="285"/>
    </location>
</feature>
<feature type="transmembrane region" description="Helical" evidence="5">
    <location>
        <begin position="297"/>
        <end position="322"/>
    </location>
</feature>
<evidence type="ECO:0000259" key="6">
    <source>
        <dbReference type="Pfam" id="PF12698"/>
    </source>
</evidence>
<feature type="domain" description="ABC-2 type transporter transmembrane" evidence="6">
    <location>
        <begin position="130"/>
        <end position="334"/>
    </location>
</feature>
<dbReference type="InterPro" id="IPR013525">
    <property type="entry name" value="ABC2_TM"/>
</dbReference>
<keyword evidence="2 5" id="KW-0812">Transmembrane</keyword>
<keyword evidence="7" id="KW-1185">Reference proteome</keyword>
<dbReference type="AlphaFoldDB" id="A0A1I8AI30"/>
<keyword evidence="3 5" id="KW-1133">Transmembrane helix</keyword>
<evidence type="ECO:0000313" key="7">
    <source>
        <dbReference type="Proteomes" id="UP000095287"/>
    </source>
</evidence>
<organism evidence="7 8">
    <name type="scientific">Steinernema glaseri</name>
    <dbReference type="NCBI Taxonomy" id="37863"/>
    <lineage>
        <taxon>Eukaryota</taxon>
        <taxon>Metazoa</taxon>
        <taxon>Ecdysozoa</taxon>
        <taxon>Nematoda</taxon>
        <taxon>Chromadorea</taxon>
        <taxon>Rhabditida</taxon>
        <taxon>Tylenchina</taxon>
        <taxon>Panagrolaimomorpha</taxon>
        <taxon>Strongyloidoidea</taxon>
        <taxon>Steinernematidae</taxon>
        <taxon>Steinernema</taxon>
    </lineage>
</organism>